<evidence type="ECO:0000256" key="1">
    <source>
        <dbReference type="SAM" id="MobiDB-lite"/>
    </source>
</evidence>
<dbReference type="AlphaFoldDB" id="A0AAD4EZT4"/>
<name>A0AAD4EZT4_9PEZI</name>
<organism evidence="3 4">
    <name type="scientific">Staphylotrichum longicolle</name>
    <dbReference type="NCBI Taxonomy" id="669026"/>
    <lineage>
        <taxon>Eukaryota</taxon>
        <taxon>Fungi</taxon>
        <taxon>Dikarya</taxon>
        <taxon>Ascomycota</taxon>
        <taxon>Pezizomycotina</taxon>
        <taxon>Sordariomycetes</taxon>
        <taxon>Sordariomycetidae</taxon>
        <taxon>Sordariales</taxon>
        <taxon>Chaetomiaceae</taxon>
        <taxon>Staphylotrichum</taxon>
    </lineage>
</organism>
<evidence type="ECO:0000313" key="3">
    <source>
        <dbReference type="EMBL" id="KAG7288263.1"/>
    </source>
</evidence>
<keyword evidence="4" id="KW-1185">Reference proteome</keyword>
<gene>
    <name evidence="3" type="ORF">NEMBOFW57_007794</name>
</gene>
<evidence type="ECO:0000256" key="2">
    <source>
        <dbReference type="SAM" id="Phobius"/>
    </source>
</evidence>
<feature type="transmembrane region" description="Helical" evidence="2">
    <location>
        <begin position="6"/>
        <end position="24"/>
    </location>
</feature>
<feature type="transmembrane region" description="Helical" evidence="2">
    <location>
        <begin position="272"/>
        <end position="298"/>
    </location>
</feature>
<keyword evidence="2" id="KW-0472">Membrane</keyword>
<feature type="compositionally biased region" description="Polar residues" evidence="1">
    <location>
        <begin position="359"/>
        <end position="381"/>
    </location>
</feature>
<dbReference type="EMBL" id="JAHCVI010000003">
    <property type="protein sequence ID" value="KAG7288263.1"/>
    <property type="molecule type" value="Genomic_DNA"/>
</dbReference>
<keyword evidence="2" id="KW-1133">Transmembrane helix</keyword>
<protein>
    <submittedName>
        <fullName evidence="3">Uncharacterized protein</fullName>
    </submittedName>
</protein>
<sequence>MAELSIAHVAGLISLGVFIVSNFFDIQWRQYGRTATDFNIRLGNGSEYLVGEYNGILSFFWDEGFHVVEATIKTVTFTLDGNGNGNGNGKSNPGLSSLAVTSITPKAYSSLSSAPLWGIEDSGLKLFQIKPIWGLLSSGYSHMPNVSTVQKSELYLVGMGDSTYSPYFGNKGMSTADNIPAANFPFIGLNTVYYHLDSIINSGLPDYLGRSSLGSMAKWQSRVTSASDAASMLNSIWADITAAAVVGTKGAHDVDGLKIGVRPVVHRIKFHMAFAVPAFLVLAASLAVLVAAAVMSVLPGGSSLRALRVNLKRTAVGRALALLTADGPEAAEGAFILGEREWSLRNGPKEVEFDPPTTVPIQSITSQEAPQKSASPEQGQSPVVVVAEEAPFVA</sequence>
<keyword evidence="2" id="KW-0812">Transmembrane</keyword>
<dbReference type="Proteomes" id="UP001197093">
    <property type="component" value="Unassembled WGS sequence"/>
</dbReference>
<comment type="caution">
    <text evidence="3">The sequence shown here is derived from an EMBL/GenBank/DDBJ whole genome shotgun (WGS) entry which is preliminary data.</text>
</comment>
<proteinExistence type="predicted"/>
<feature type="region of interest" description="Disordered" evidence="1">
    <location>
        <begin position="347"/>
        <end position="383"/>
    </location>
</feature>
<evidence type="ECO:0000313" key="4">
    <source>
        <dbReference type="Proteomes" id="UP001197093"/>
    </source>
</evidence>
<reference evidence="3" key="1">
    <citation type="submission" date="2023-02" db="EMBL/GenBank/DDBJ databases">
        <authorList>
            <person name="Palmer J.M."/>
        </authorList>
    </citation>
    <scope>NUCLEOTIDE SEQUENCE</scope>
    <source>
        <strain evidence="3">FW57</strain>
    </source>
</reference>
<accession>A0AAD4EZT4</accession>